<feature type="non-terminal residue" evidence="1">
    <location>
        <position position="67"/>
    </location>
</feature>
<name>A0ABM8VWB8_GIGMA</name>
<dbReference type="Proteomes" id="UP000789901">
    <property type="component" value="Unassembled WGS sequence"/>
</dbReference>
<comment type="caution">
    <text evidence="1">The sequence shown here is derived from an EMBL/GenBank/DDBJ whole genome shotgun (WGS) entry which is preliminary data.</text>
</comment>
<keyword evidence="2" id="KW-1185">Reference proteome</keyword>
<sequence length="67" mass="7887">MIQYRKEAEIENADKILSLEPWCKNEDELEKNEEKEFGVKANKYKGVKFEKVAFLNYQESAKLNMVG</sequence>
<dbReference type="EMBL" id="CAJVQB010000059">
    <property type="protein sequence ID" value="CAG8462194.1"/>
    <property type="molecule type" value="Genomic_DNA"/>
</dbReference>
<accession>A0ABM8VWB8</accession>
<evidence type="ECO:0000313" key="1">
    <source>
        <dbReference type="EMBL" id="CAG8462194.1"/>
    </source>
</evidence>
<evidence type="ECO:0000313" key="2">
    <source>
        <dbReference type="Proteomes" id="UP000789901"/>
    </source>
</evidence>
<reference evidence="1 2" key="1">
    <citation type="submission" date="2021-06" db="EMBL/GenBank/DDBJ databases">
        <authorList>
            <person name="Kallberg Y."/>
            <person name="Tangrot J."/>
            <person name="Rosling A."/>
        </authorList>
    </citation>
    <scope>NUCLEOTIDE SEQUENCE [LARGE SCALE GENOMIC DNA]</scope>
    <source>
        <strain evidence="1 2">120-4 pot B 10/14</strain>
    </source>
</reference>
<gene>
    <name evidence="1" type="ORF">GMARGA_LOCUS362</name>
</gene>
<organism evidence="1 2">
    <name type="scientific">Gigaspora margarita</name>
    <dbReference type="NCBI Taxonomy" id="4874"/>
    <lineage>
        <taxon>Eukaryota</taxon>
        <taxon>Fungi</taxon>
        <taxon>Fungi incertae sedis</taxon>
        <taxon>Mucoromycota</taxon>
        <taxon>Glomeromycotina</taxon>
        <taxon>Glomeromycetes</taxon>
        <taxon>Diversisporales</taxon>
        <taxon>Gigasporaceae</taxon>
        <taxon>Gigaspora</taxon>
    </lineage>
</organism>
<protein>
    <submittedName>
        <fullName evidence="1">7075_t:CDS:1</fullName>
    </submittedName>
</protein>
<proteinExistence type="predicted"/>